<feature type="signal peptide" evidence="1">
    <location>
        <begin position="1"/>
        <end position="21"/>
    </location>
</feature>
<dbReference type="eggNOG" id="ENOG5030HG7">
    <property type="taxonomic scope" value="Bacteria"/>
</dbReference>
<dbReference type="AlphaFoldDB" id="A0A0A2LXE1"/>
<comment type="caution">
    <text evidence="2">The sequence shown here is derived from an EMBL/GenBank/DDBJ whole genome shotgun (WGS) entry which is preliminary data.</text>
</comment>
<gene>
    <name evidence="2" type="ORF">Q765_20515</name>
</gene>
<feature type="chain" id="PRO_5002002622" evidence="1">
    <location>
        <begin position="22"/>
        <end position="472"/>
    </location>
</feature>
<organism evidence="2 3">
    <name type="scientific">Flavobacterium rivuli WB 3.3-2 = DSM 21788</name>
    <dbReference type="NCBI Taxonomy" id="1121895"/>
    <lineage>
        <taxon>Bacteria</taxon>
        <taxon>Pseudomonadati</taxon>
        <taxon>Bacteroidota</taxon>
        <taxon>Flavobacteriia</taxon>
        <taxon>Flavobacteriales</taxon>
        <taxon>Flavobacteriaceae</taxon>
        <taxon>Flavobacterium</taxon>
    </lineage>
</organism>
<keyword evidence="1" id="KW-0732">Signal</keyword>
<evidence type="ECO:0000313" key="3">
    <source>
        <dbReference type="Proteomes" id="UP000030152"/>
    </source>
</evidence>
<evidence type="ECO:0000256" key="1">
    <source>
        <dbReference type="SAM" id="SignalP"/>
    </source>
</evidence>
<dbReference type="OrthoDB" id="1331096at2"/>
<accession>A0A0A2LXE1</accession>
<protein>
    <submittedName>
        <fullName evidence="2">Uncharacterized protein</fullName>
    </submittedName>
</protein>
<proteinExistence type="predicted"/>
<reference evidence="2 3" key="1">
    <citation type="submission" date="2013-09" db="EMBL/GenBank/DDBJ databases">
        <authorList>
            <person name="Zeng Z."/>
            <person name="Chen C."/>
        </authorList>
    </citation>
    <scope>NUCLEOTIDE SEQUENCE [LARGE SCALE GENOMIC DNA]</scope>
    <source>
        <strain evidence="2 3">WB 3.3-2</strain>
    </source>
</reference>
<dbReference type="EMBL" id="JRLX01000044">
    <property type="protein sequence ID" value="KGO84644.1"/>
    <property type="molecule type" value="Genomic_DNA"/>
</dbReference>
<sequence>MTIKKILTTLLITCCLQNAFSQVVLSAHNIDLKKSRDYHEILTAPEAKNHGVVVFASDKNTVTALQYTRVLYYKDSIATERPDADEYDFMAGYSYNENGQPSAYWASSDYKKIQELHFDFETKTVTDYNFALPFTNEQILSTFSENNYFYIITLPKLGSKLKLYAFYEGRYLLRLLDFSAFTFKDADNHPTTLSKLLGDYSVQKVENAYTPLPPAAAKVKLYVSEKAIQFTFDQNPAYTQIFTVNTSNYSVTEKVIPQLIIKEGKSNSFLHNQKLYQVTLNDEELNLSATNILNGEVIKTYEAGKEDTITFKNSPLLEQTGDRRGNEFKNTKKFLRKAAMGDAAVSVYQTPNDIMVVTGSIRNIMPAGDLILGAMMSGATIASGVGSGDMSGMFPGNNQNVYFESLFDDSFNHKPLPQQRLAADYIGQYIAGHEKAVSMQTVFKYDYYYVLGFYDAKAKKYVMVKFQDDFVE</sequence>
<keyword evidence="3" id="KW-1185">Reference proteome</keyword>
<dbReference type="Proteomes" id="UP000030152">
    <property type="component" value="Unassembled WGS sequence"/>
</dbReference>
<dbReference type="RefSeq" id="WP_020214989.1">
    <property type="nucleotide sequence ID" value="NZ_JRLX01000044.1"/>
</dbReference>
<dbReference type="STRING" id="1121895.GCA_000378485_03811"/>
<name>A0A0A2LXE1_9FLAO</name>
<evidence type="ECO:0000313" key="2">
    <source>
        <dbReference type="EMBL" id="KGO84644.1"/>
    </source>
</evidence>